<dbReference type="AlphaFoldDB" id="A0A1I5TUF8"/>
<reference evidence="3" key="1">
    <citation type="submission" date="2016-10" db="EMBL/GenBank/DDBJ databases">
        <authorList>
            <person name="Varghese N."/>
            <person name="Submissions S."/>
        </authorList>
    </citation>
    <scope>NUCLEOTIDE SEQUENCE [LARGE SCALE GENOMIC DNA]</scope>
    <source>
        <strain evidence="3">CGMCC 4.5579</strain>
    </source>
</reference>
<evidence type="ECO:0000313" key="2">
    <source>
        <dbReference type="EMBL" id="SFP86684.1"/>
    </source>
</evidence>
<keyword evidence="1" id="KW-0812">Transmembrane</keyword>
<feature type="transmembrane region" description="Helical" evidence="1">
    <location>
        <begin position="38"/>
        <end position="61"/>
    </location>
</feature>
<proteinExistence type="predicted"/>
<accession>A0A1I5TUF8</accession>
<dbReference type="Proteomes" id="UP000198727">
    <property type="component" value="Unassembled WGS sequence"/>
</dbReference>
<evidence type="ECO:0000256" key="1">
    <source>
        <dbReference type="SAM" id="Phobius"/>
    </source>
</evidence>
<organism evidence="2 3">
    <name type="scientific">Amycolatopsis arida</name>
    <dbReference type="NCBI Taxonomy" id="587909"/>
    <lineage>
        <taxon>Bacteria</taxon>
        <taxon>Bacillati</taxon>
        <taxon>Actinomycetota</taxon>
        <taxon>Actinomycetes</taxon>
        <taxon>Pseudonocardiales</taxon>
        <taxon>Pseudonocardiaceae</taxon>
        <taxon>Amycolatopsis</taxon>
    </lineage>
</organism>
<protein>
    <submittedName>
        <fullName evidence="2">Uncharacterized protein</fullName>
    </submittedName>
</protein>
<keyword evidence="1" id="KW-1133">Transmembrane helix</keyword>
<gene>
    <name evidence="2" type="ORF">SAMN05421810_103661</name>
</gene>
<keyword evidence="1" id="KW-0472">Membrane</keyword>
<evidence type="ECO:0000313" key="3">
    <source>
        <dbReference type="Proteomes" id="UP000198727"/>
    </source>
</evidence>
<dbReference type="InterPro" id="IPR046001">
    <property type="entry name" value="DUF5957"/>
</dbReference>
<keyword evidence="3" id="KW-1185">Reference proteome</keyword>
<dbReference type="Pfam" id="PF19382">
    <property type="entry name" value="DUF5957"/>
    <property type="match status" value="1"/>
</dbReference>
<name>A0A1I5TUF8_9PSEU</name>
<dbReference type="EMBL" id="FOWW01000003">
    <property type="protein sequence ID" value="SFP86684.1"/>
    <property type="molecule type" value="Genomic_DNA"/>
</dbReference>
<sequence length="71" mass="7113">MRAAALAVVGLLGGFVGGEALAAAFGLLTAQLTDSPGPFVWILRALPFVLAVVGAVAVPAVDARLRRKGDA</sequence>